<dbReference type="InterPro" id="IPR043502">
    <property type="entry name" value="DNA/RNA_pol_sf"/>
</dbReference>
<accession>A0ABQ5F1C7</accession>
<evidence type="ECO:0000313" key="2">
    <source>
        <dbReference type="EMBL" id="GJT56749.1"/>
    </source>
</evidence>
<name>A0ABQ5F1C7_9ASTR</name>
<reference evidence="2" key="2">
    <citation type="submission" date="2022-01" db="EMBL/GenBank/DDBJ databases">
        <authorList>
            <person name="Yamashiro T."/>
            <person name="Shiraishi A."/>
            <person name="Satake H."/>
            <person name="Nakayama K."/>
        </authorList>
    </citation>
    <scope>NUCLEOTIDE SEQUENCE</scope>
</reference>
<organism evidence="2 3">
    <name type="scientific">Tanacetum coccineum</name>
    <dbReference type="NCBI Taxonomy" id="301880"/>
    <lineage>
        <taxon>Eukaryota</taxon>
        <taxon>Viridiplantae</taxon>
        <taxon>Streptophyta</taxon>
        <taxon>Embryophyta</taxon>
        <taxon>Tracheophyta</taxon>
        <taxon>Spermatophyta</taxon>
        <taxon>Magnoliopsida</taxon>
        <taxon>eudicotyledons</taxon>
        <taxon>Gunneridae</taxon>
        <taxon>Pentapetalae</taxon>
        <taxon>asterids</taxon>
        <taxon>campanulids</taxon>
        <taxon>Asterales</taxon>
        <taxon>Asteraceae</taxon>
        <taxon>Asteroideae</taxon>
        <taxon>Anthemideae</taxon>
        <taxon>Anthemidinae</taxon>
        <taxon>Tanacetum</taxon>
    </lineage>
</organism>
<dbReference type="InterPro" id="IPR052343">
    <property type="entry name" value="Retrotransposon-Effector_Assoc"/>
</dbReference>
<comment type="caution">
    <text evidence="2">The sequence shown here is derived from an EMBL/GenBank/DDBJ whole genome shotgun (WGS) entry which is preliminary data.</text>
</comment>
<dbReference type="Pfam" id="PF00078">
    <property type="entry name" value="RVT_1"/>
    <property type="match status" value="1"/>
</dbReference>
<dbReference type="InterPro" id="IPR000477">
    <property type="entry name" value="RT_dom"/>
</dbReference>
<protein>
    <submittedName>
        <fullName evidence="2">Protein LAZ1</fullName>
    </submittedName>
</protein>
<dbReference type="PROSITE" id="PS50878">
    <property type="entry name" value="RT_POL"/>
    <property type="match status" value="1"/>
</dbReference>
<evidence type="ECO:0000313" key="3">
    <source>
        <dbReference type="Proteomes" id="UP001151760"/>
    </source>
</evidence>
<gene>
    <name evidence="2" type="ORF">Tco_0991803</name>
</gene>
<proteinExistence type="predicted"/>
<dbReference type="Proteomes" id="UP001151760">
    <property type="component" value="Unassembled WGS sequence"/>
</dbReference>
<dbReference type="SUPFAM" id="SSF56672">
    <property type="entry name" value="DNA/RNA polymerases"/>
    <property type="match status" value="1"/>
</dbReference>
<keyword evidence="3" id="KW-1185">Reference proteome</keyword>
<reference evidence="2" key="1">
    <citation type="journal article" date="2022" name="Int. J. Mol. Sci.">
        <title>Draft Genome of Tanacetum Coccineum: Genomic Comparison of Closely Related Tanacetum-Family Plants.</title>
        <authorList>
            <person name="Yamashiro T."/>
            <person name="Shiraishi A."/>
            <person name="Nakayama K."/>
            <person name="Satake H."/>
        </authorList>
    </citation>
    <scope>NUCLEOTIDE SEQUENCE</scope>
</reference>
<dbReference type="CDD" id="cd01650">
    <property type="entry name" value="RT_nLTR_like"/>
    <property type="match status" value="1"/>
</dbReference>
<dbReference type="PANTHER" id="PTHR46890:SF48">
    <property type="entry name" value="RNA-DIRECTED DNA POLYMERASE"/>
    <property type="match status" value="1"/>
</dbReference>
<feature type="domain" description="Reverse transcriptase" evidence="1">
    <location>
        <begin position="1"/>
        <end position="415"/>
    </location>
</feature>
<evidence type="ECO:0000259" key="1">
    <source>
        <dbReference type="PROSITE" id="PS50878"/>
    </source>
</evidence>
<sequence>MKLLKKPLRKLLHDHGNFHERVTKLRVELDAVQIALDKDPYNDTLREEEAVYLTAFNEAKVDEERFLKQKANVDWLEVGDSNSAYFHKTIKGCNQRSRIEVIRTADNVELTGPCVPNCFVEHYQEFLGTDDPCIELDSTDLFMKHVSDMSCAHMTRPVTNEEVNKAMFDIGDDKSPGPDGYSSVFFKEGWDTIGNDVCNAVATPMKVNDYRPISCCNVIYKCISKILTNRIIDGIKEIVSENQFAFILGRRISDNILITQELMRNYHHNSGPLASFSLSINEDIHGYFQGKRGLRQGDPLSPYLFTLVMEVLTLIIQRRVRISDTFRYHHHCDDLQIINICFADDLFLFTYGELDSAKLIMDALDEFKMVLGLVPSLPKSTAFFCGVSNHVKASILNIMPFHEEELPVKYLGVPLISSRLLNKDCKILVEKVQN</sequence>
<dbReference type="EMBL" id="BQNB010016873">
    <property type="protein sequence ID" value="GJT56749.1"/>
    <property type="molecule type" value="Genomic_DNA"/>
</dbReference>
<dbReference type="PANTHER" id="PTHR46890">
    <property type="entry name" value="NON-LTR RETROLELEMENT REVERSE TRANSCRIPTASE-LIKE PROTEIN-RELATED"/>
    <property type="match status" value="1"/>
</dbReference>